<evidence type="ECO:0008006" key="3">
    <source>
        <dbReference type="Google" id="ProtNLM"/>
    </source>
</evidence>
<keyword evidence="2" id="KW-1185">Reference proteome</keyword>
<reference evidence="1 2" key="1">
    <citation type="submission" date="2020-08" db="EMBL/GenBank/DDBJ databases">
        <title>Genomic Encyclopedia of Type Strains, Phase IV (KMG-IV): sequencing the most valuable type-strain genomes for metagenomic binning, comparative biology and taxonomic classification.</title>
        <authorList>
            <person name="Goeker M."/>
        </authorList>
    </citation>
    <scope>NUCLEOTIDE SEQUENCE [LARGE SCALE GENOMIC DNA]</scope>
    <source>
        <strain evidence="1 2">DSM 105074</strain>
    </source>
</reference>
<evidence type="ECO:0000313" key="1">
    <source>
        <dbReference type="EMBL" id="MBB5282952.1"/>
    </source>
</evidence>
<proteinExistence type="predicted"/>
<gene>
    <name evidence="1" type="ORF">HNQ92_001078</name>
</gene>
<dbReference type="Proteomes" id="UP000557307">
    <property type="component" value="Unassembled WGS sequence"/>
</dbReference>
<comment type="caution">
    <text evidence="1">The sequence shown here is derived from an EMBL/GenBank/DDBJ whole genome shotgun (WGS) entry which is preliminary data.</text>
</comment>
<dbReference type="EMBL" id="JACHGF010000002">
    <property type="protein sequence ID" value="MBB5282952.1"/>
    <property type="molecule type" value="Genomic_DNA"/>
</dbReference>
<dbReference type="RefSeq" id="WP_184171937.1">
    <property type="nucleotide sequence ID" value="NZ_JACHGF010000002.1"/>
</dbReference>
<sequence length="66" mass="7503">MIFKLVFVAVESIGYLLGKSENMVLDKKNLQHLQEIENLSEKDKNNILYTIDNLIKAAKLKNIAAL</sequence>
<accession>A0A840TN34</accession>
<protein>
    <recommendedName>
        <fullName evidence="3">Transcriptional regulator</fullName>
    </recommendedName>
</protein>
<organism evidence="1 2">
    <name type="scientific">Rhabdobacter roseus</name>
    <dbReference type="NCBI Taxonomy" id="1655419"/>
    <lineage>
        <taxon>Bacteria</taxon>
        <taxon>Pseudomonadati</taxon>
        <taxon>Bacteroidota</taxon>
        <taxon>Cytophagia</taxon>
        <taxon>Cytophagales</taxon>
        <taxon>Cytophagaceae</taxon>
        <taxon>Rhabdobacter</taxon>
    </lineage>
</organism>
<evidence type="ECO:0000313" key="2">
    <source>
        <dbReference type="Proteomes" id="UP000557307"/>
    </source>
</evidence>
<dbReference type="AlphaFoldDB" id="A0A840TN34"/>
<name>A0A840TN34_9BACT</name>